<name>A0A840BPD7_9RHOO</name>
<dbReference type="GO" id="GO:0003700">
    <property type="term" value="F:DNA-binding transcription factor activity"/>
    <property type="evidence" value="ECO:0007669"/>
    <property type="project" value="InterPro"/>
</dbReference>
<dbReference type="Pfam" id="PF00126">
    <property type="entry name" value="HTH_1"/>
    <property type="match status" value="1"/>
</dbReference>
<dbReference type="PANTHER" id="PTHR30126">
    <property type="entry name" value="HTH-TYPE TRANSCRIPTIONAL REGULATOR"/>
    <property type="match status" value="1"/>
</dbReference>
<dbReference type="SUPFAM" id="SSF46785">
    <property type="entry name" value="Winged helix' DNA-binding domain"/>
    <property type="match status" value="1"/>
</dbReference>
<dbReference type="GO" id="GO:0000976">
    <property type="term" value="F:transcription cis-regulatory region binding"/>
    <property type="evidence" value="ECO:0007669"/>
    <property type="project" value="TreeGrafter"/>
</dbReference>
<reference evidence="6 7" key="1">
    <citation type="submission" date="2020-08" db="EMBL/GenBank/DDBJ databases">
        <title>Genomic Encyclopedia of Type Strains, Phase IV (KMG-IV): sequencing the most valuable type-strain genomes for metagenomic binning, comparative biology and taxonomic classification.</title>
        <authorList>
            <person name="Goeker M."/>
        </authorList>
    </citation>
    <scope>NUCLEOTIDE SEQUENCE [LARGE SCALE GENOMIC DNA]</scope>
    <source>
        <strain evidence="6 7">DSM 106739</strain>
    </source>
</reference>
<dbReference type="Proteomes" id="UP000561045">
    <property type="component" value="Unassembled WGS sequence"/>
</dbReference>
<dbReference type="Gene3D" id="1.10.10.10">
    <property type="entry name" value="Winged helix-like DNA-binding domain superfamily/Winged helix DNA-binding domain"/>
    <property type="match status" value="1"/>
</dbReference>
<dbReference type="CDD" id="cd08419">
    <property type="entry name" value="PBP2_CbbR_RubisCO_like"/>
    <property type="match status" value="1"/>
</dbReference>
<evidence type="ECO:0000259" key="5">
    <source>
        <dbReference type="PROSITE" id="PS50931"/>
    </source>
</evidence>
<dbReference type="InterPro" id="IPR036390">
    <property type="entry name" value="WH_DNA-bd_sf"/>
</dbReference>
<dbReference type="PROSITE" id="PS50931">
    <property type="entry name" value="HTH_LYSR"/>
    <property type="match status" value="1"/>
</dbReference>
<evidence type="ECO:0000313" key="6">
    <source>
        <dbReference type="EMBL" id="MBB4013388.1"/>
    </source>
</evidence>
<evidence type="ECO:0000313" key="7">
    <source>
        <dbReference type="Proteomes" id="UP000561045"/>
    </source>
</evidence>
<sequence>MHATLRQLRLFLALAETGSVTAAAREQHVTQPTVSMQLKQLADSVGLPLYEVTGRKLHLTEAGERLAQTCRDLFDRWDAFEMEVDGLRGLTRGRLRVAVVSTAKYFIPRLLGPFSERYPAIEVSLEVANRDRIVSRLEQNLDDLVIMTAPPEHLDLRTEPLLENPLVLVGALAHPLAKRTRPAPRGVLSQERFILREPGSGTRISCERAFAEWGFVPQVRMALGSNEAIKQAVAGGYGIAVLSRHALDRDPQHDGLALLQVQGFPIRSRWYLVTRREKRLSPVAEAFLAFVKASVETVKA</sequence>
<dbReference type="SUPFAM" id="SSF53850">
    <property type="entry name" value="Periplasmic binding protein-like II"/>
    <property type="match status" value="1"/>
</dbReference>
<dbReference type="InterPro" id="IPR036388">
    <property type="entry name" value="WH-like_DNA-bd_sf"/>
</dbReference>
<evidence type="ECO:0000256" key="2">
    <source>
        <dbReference type="ARBA" id="ARBA00023015"/>
    </source>
</evidence>
<evidence type="ECO:0000256" key="3">
    <source>
        <dbReference type="ARBA" id="ARBA00023125"/>
    </source>
</evidence>
<accession>A0A840BPD7</accession>
<comment type="similarity">
    <text evidence="1">Belongs to the LysR transcriptional regulatory family.</text>
</comment>
<dbReference type="FunFam" id="1.10.10.10:FF:000001">
    <property type="entry name" value="LysR family transcriptional regulator"/>
    <property type="match status" value="1"/>
</dbReference>
<evidence type="ECO:0000256" key="4">
    <source>
        <dbReference type="ARBA" id="ARBA00023163"/>
    </source>
</evidence>
<dbReference type="EMBL" id="JACIET010000002">
    <property type="protein sequence ID" value="MBB4013388.1"/>
    <property type="molecule type" value="Genomic_DNA"/>
</dbReference>
<dbReference type="PANTHER" id="PTHR30126:SF5">
    <property type="entry name" value="HTH-TYPE TRANSCRIPTIONAL ACTIVATOR CMPR"/>
    <property type="match status" value="1"/>
</dbReference>
<dbReference type="Gene3D" id="3.40.190.290">
    <property type="match status" value="1"/>
</dbReference>
<dbReference type="Pfam" id="PF03466">
    <property type="entry name" value="LysR_substrate"/>
    <property type="match status" value="1"/>
</dbReference>
<dbReference type="RefSeq" id="WP_183635270.1">
    <property type="nucleotide sequence ID" value="NZ_BAABLE010000005.1"/>
</dbReference>
<keyword evidence="7" id="KW-1185">Reference proteome</keyword>
<comment type="caution">
    <text evidence="6">The sequence shown here is derived from an EMBL/GenBank/DDBJ whole genome shotgun (WGS) entry which is preliminary data.</text>
</comment>
<dbReference type="PRINTS" id="PR00039">
    <property type="entry name" value="HTHLYSR"/>
</dbReference>
<organism evidence="6 7">
    <name type="scientific">Niveibacterium umoris</name>
    <dbReference type="NCBI Taxonomy" id="1193620"/>
    <lineage>
        <taxon>Bacteria</taxon>
        <taxon>Pseudomonadati</taxon>
        <taxon>Pseudomonadota</taxon>
        <taxon>Betaproteobacteria</taxon>
        <taxon>Rhodocyclales</taxon>
        <taxon>Rhodocyclaceae</taxon>
        <taxon>Niveibacterium</taxon>
    </lineage>
</organism>
<gene>
    <name evidence="6" type="ORF">GGR36_002734</name>
</gene>
<dbReference type="InterPro" id="IPR000847">
    <property type="entry name" value="LysR_HTH_N"/>
</dbReference>
<feature type="domain" description="HTH lysR-type" evidence="5">
    <location>
        <begin position="1"/>
        <end position="60"/>
    </location>
</feature>
<keyword evidence="2" id="KW-0805">Transcription regulation</keyword>
<keyword evidence="4" id="KW-0804">Transcription</keyword>
<keyword evidence="3 6" id="KW-0238">DNA-binding</keyword>
<protein>
    <submittedName>
        <fullName evidence="6">DNA-binding transcriptional LysR family regulator</fullName>
    </submittedName>
</protein>
<dbReference type="AlphaFoldDB" id="A0A840BPD7"/>
<evidence type="ECO:0000256" key="1">
    <source>
        <dbReference type="ARBA" id="ARBA00009437"/>
    </source>
</evidence>
<dbReference type="InterPro" id="IPR005119">
    <property type="entry name" value="LysR_subst-bd"/>
</dbReference>
<proteinExistence type="inferred from homology"/>